<dbReference type="SUPFAM" id="SSF51735">
    <property type="entry name" value="NAD(P)-binding Rossmann-fold domains"/>
    <property type="match status" value="1"/>
</dbReference>
<dbReference type="OrthoDB" id="9814124at2"/>
<dbReference type="InterPro" id="IPR036291">
    <property type="entry name" value="NAD(P)-bd_dom_sf"/>
</dbReference>
<dbReference type="PANTHER" id="PTHR43245">
    <property type="entry name" value="BIFUNCTIONAL POLYMYXIN RESISTANCE PROTEIN ARNA"/>
    <property type="match status" value="1"/>
</dbReference>
<dbReference type="EMBL" id="RQXX01000001">
    <property type="protein sequence ID" value="RVV99473.1"/>
    <property type="molecule type" value="Genomic_DNA"/>
</dbReference>
<evidence type="ECO:0000313" key="2">
    <source>
        <dbReference type="EMBL" id="RVV99473.1"/>
    </source>
</evidence>
<accession>A0A438AKX4</accession>
<proteinExistence type="predicted"/>
<dbReference type="AlphaFoldDB" id="A0A438AKX4"/>
<dbReference type="CDD" id="cd08946">
    <property type="entry name" value="SDR_e"/>
    <property type="match status" value="1"/>
</dbReference>
<dbReference type="Pfam" id="PF01370">
    <property type="entry name" value="Epimerase"/>
    <property type="match status" value="1"/>
</dbReference>
<dbReference type="Gene3D" id="3.40.50.720">
    <property type="entry name" value="NAD(P)-binding Rossmann-like Domain"/>
    <property type="match status" value="1"/>
</dbReference>
<feature type="domain" description="NAD-dependent epimerase/dehydratase" evidence="1">
    <location>
        <begin position="4"/>
        <end position="203"/>
    </location>
</feature>
<comment type="caution">
    <text evidence="2">The sequence shown here is derived from an EMBL/GenBank/DDBJ whole genome shotgun (WGS) entry which is preliminary data.</text>
</comment>
<reference evidence="2 3" key="1">
    <citation type="submission" date="2018-11" db="EMBL/GenBank/DDBJ databases">
        <title>Mesobaculum littorinae gen. nov., sp. nov., isolated from Littorina scabra that represents a novel genus of the order Rhodobacteraceae.</title>
        <authorList>
            <person name="Li F."/>
        </authorList>
    </citation>
    <scope>NUCLEOTIDE SEQUENCE [LARGE SCALE GENOMIC DNA]</scope>
    <source>
        <strain evidence="2 3">M0103</strain>
    </source>
</reference>
<name>A0A438AKX4_9RHOB</name>
<dbReference type="Proteomes" id="UP000285908">
    <property type="component" value="Unassembled WGS sequence"/>
</dbReference>
<evidence type="ECO:0000259" key="1">
    <source>
        <dbReference type="Pfam" id="PF01370"/>
    </source>
</evidence>
<evidence type="ECO:0000313" key="3">
    <source>
        <dbReference type="Proteomes" id="UP000285908"/>
    </source>
</evidence>
<gene>
    <name evidence="2" type="ORF">EKE94_01970</name>
</gene>
<sequence>MKVALTGATGIAGGGLLAALRAAGHEVTVLGRRPLAGAAHQSWALGQPAELGAMDALVHAAFAHAPGRYRGGEGDDPTGFRYLNLNGTLRLFAAMPQGRPIVFLSSRAVYDGWPAGTVLTEDHAPRPQDLYGEVKTRAEQALFARGGASLRATGLYGPGPAMKWRSLFDAFDRGETPAPRVATELHVADMAAAALMLIETRATGAFNASGLTLDRRDLLTAYLHATGRTAALRPDQSAALPGPLPAPLPNRADPGALKVMRCDRLRDLGWRPRPASQFAADLGDMLKQQP</sequence>
<keyword evidence="3" id="KW-1185">Reference proteome</keyword>
<protein>
    <submittedName>
        <fullName evidence="2">NAD(P)-dependent oxidoreductase</fullName>
    </submittedName>
</protein>
<dbReference type="InterPro" id="IPR050177">
    <property type="entry name" value="Lipid_A_modif_metabolic_enz"/>
</dbReference>
<dbReference type="RefSeq" id="WP_127904915.1">
    <property type="nucleotide sequence ID" value="NZ_RQXX01000001.1"/>
</dbReference>
<dbReference type="InterPro" id="IPR001509">
    <property type="entry name" value="Epimerase_deHydtase"/>
</dbReference>
<organism evidence="2 3">
    <name type="scientific">Mesobaculum littorinae</name>
    <dbReference type="NCBI Taxonomy" id="2486419"/>
    <lineage>
        <taxon>Bacteria</taxon>
        <taxon>Pseudomonadati</taxon>
        <taxon>Pseudomonadota</taxon>
        <taxon>Alphaproteobacteria</taxon>
        <taxon>Rhodobacterales</taxon>
        <taxon>Roseobacteraceae</taxon>
        <taxon>Mesobaculum</taxon>
    </lineage>
</organism>